<dbReference type="InterPro" id="IPR002937">
    <property type="entry name" value="Amino_oxidase"/>
</dbReference>
<dbReference type="OrthoDB" id="9814556at2"/>
<accession>A0A2M9EYM3</accession>
<proteinExistence type="inferred from homology"/>
<evidence type="ECO:0000313" key="7">
    <source>
        <dbReference type="EMBL" id="PJK16311.1"/>
    </source>
</evidence>
<keyword evidence="8" id="KW-1185">Reference proteome</keyword>
<comment type="pathway">
    <text evidence="1 5">Carotenoid biosynthesis.</text>
</comment>
<dbReference type="NCBIfam" id="TIGR02734">
    <property type="entry name" value="crtI_fam"/>
    <property type="match status" value="1"/>
</dbReference>
<reference evidence="7 8" key="1">
    <citation type="submission" date="2017-10" db="EMBL/GenBank/DDBJ databases">
        <title>Draft genome of Chryseomicrobium casticus sp. nov.</title>
        <authorList>
            <person name="Chakraborty R."/>
            <person name="Saha T."/>
        </authorList>
    </citation>
    <scope>NUCLEOTIDE SEQUENCE [LARGE SCALE GENOMIC DNA]</scope>
    <source>
        <strain evidence="7 8">ET03</strain>
    </source>
</reference>
<comment type="caution">
    <text evidence="7">The sequence shown here is derived from an EMBL/GenBank/DDBJ whole genome shotgun (WGS) entry which is preliminary data.</text>
</comment>
<dbReference type="PANTHER" id="PTHR43734">
    <property type="entry name" value="PHYTOENE DESATURASE"/>
    <property type="match status" value="1"/>
</dbReference>
<gene>
    <name evidence="7" type="ORF">CQS04_10430</name>
</gene>
<dbReference type="Pfam" id="PF01593">
    <property type="entry name" value="Amino_oxidase"/>
    <property type="match status" value="1"/>
</dbReference>
<dbReference type="GO" id="GO:0016491">
    <property type="term" value="F:oxidoreductase activity"/>
    <property type="evidence" value="ECO:0007669"/>
    <property type="project" value="UniProtKB-KW"/>
</dbReference>
<dbReference type="InterPro" id="IPR036188">
    <property type="entry name" value="FAD/NAD-bd_sf"/>
</dbReference>
<name>A0A2M9EYM3_9BACL</name>
<dbReference type="RefSeq" id="WP_100354083.1">
    <property type="nucleotide sequence ID" value="NZ_PCGR01000003.1"/>
</dbReference>
<keyword evidence="2 5" id="KW-0125">Carotenoid biosynthesis</keyword>
<keyword evidence="3 5" id="KW-0560">Oxidoreductase</keyword>
<protein>
    <submittedName>
        <fullName evidence="7">Phytoene desaturase</fullName>
    </submittedName>
</protein>
<dbReference type="EMBL" id="PCGR01000003">
    <property type="protein sequence ID" value="PJK16311.1"/>
    <property type="molecule type" value="Genomic_DNA"/>
</dbReference>
<evidence type="ECO:0000256" key="3">
    <source>
        <dbReference type="ARBA" id="ARBA00023002"/>
    </source>
</evidence>
<dbReference type="AlphaFoldDB" id="A0A2M9EYM3"/>
<dbReference type="InterPro" id="IPR014105">
    <property type="entry name" value="Carotenoid/retinoid_OxRdtase"/>
</dbReference>
<dbReference type="Gene3D" id="3.50.50.60">
    <property type="entry name" value="FAD/NAD(P)-binding domain"/>
    <property type="match status" value="2"/>
</dbReference>
<feature type="domain" description="Amine oxidase" evidence="6">
    <location>
        <begin position="11"/>
        <end position="474"/>
    </location>
</feature>
<dbReference type="PRINTS" id="PR00419">
    <property type="entry name" value="ADXRDTASE"/>
</dbReference>
<dbReference type="GO" id="GO:0016117">
    <property type="term" value="P:carotenoid biosynthetic process"/>
    <property type="evidence" value="ECO:0007669"/>
    <property type="project" value="UniProtKB-KW"/>
</dbReference>
<evidence type="ECO:0000313" key="8">
    <source>
        <dbReference type="Proteomes" id="UP000228680"/>
    </source>
</evidence>
<sequence length="494" mass="55167">MTLAIIGGGVGGLMTALYLTHHGHDVTIYEKSNKLGGRLAFVENGEYRIDEGPTIVLLPEMFIDLLEQAGVDTQGIRLLRCDPLYSMQFADGEVYTKYADPLQQQREIERLFPKDLNGFKQFLTEGKKRFDIGMSAFLTRSFSVKKDFWTFTSIRKLLELKPYQSVSGLMKGYFQDERLQQAYALQSLYIGGNPYQVPAMYSLVSFSEHEHGVYYLQGGYASLIALLESTLRERGAAIHLEQEVEAVVTKDGKATGIRTASGEVSYEAVIFNGEMPHLHQLAPEVPKRNYTPSSSCYLMYLGIDGVYEERLMHSYIMGPDFKGHMNAVFKTKQLPTEPSIYIFNPSVMDVSLAPKGKSVLYILVPVPSGTDIAWDDVTDWRERILDRLEENGYPELRKRTEWMEVRTPETAKSEGYFQGGNFGIAPVLGQSGVFRPQAKPSKLHNLYAVGASTHPGGGIPIVMQGAYLTAQAVLQDLTVKGGQPNERQASLPRV</sequence>
<organism evidence="7 8">
    <name type="scientific">Chryseomicrobium excrementi</name>
    <dbReference type="NCBI Taxonomy" id="2041346"/>
    <lineage>
        <taxon>Bacteria</taxon>
        <taxon>Bacillati</taxon>
        <taxon>Bacillota</taxon>
        <taxon>Bacilli</taxon>
        <taxon>Bacillales</taxon>
        <taxon>Caryophanaceae</taxon>
        <taxon>Chryseomicrobium</taxon>
    </lineage>
</organism>
<evidence type="ECO:0000256" key="2">
    <source>
        <dbReference type="ARBA" id="ARBA00022746"/>
    </source>
</evidence>
<evidence type="ECO:0000256" key="5">
    <source>
        <dbReference type="RuleBase" id="RU362075"/>
    </source>
</evidence>
<dbReference type="Proteomes" id="UP000228680">
    <property type="component" value="Unassembled WGS sequence"/>
</dbReference>
<comment type="similarity">
    <text evidence="4">Belongs to the carotenoid/retinoid oxidoreductase family. CrtN subfamily.</text>
</comment>
<evidence type="ECO:0000256" key="1">
    <source>
        <dbReference type="ARBA" id="ARBA00004829"/>
    </source>
</evidence>
<evidence type="ECO:0000256" key="4">
    <source>
        <dbReference type="ARBA" id="ARBA00038322"/>
    </source>
</evidence>
<dbReference type="PANTHER" id="PTHR43734:SF1">
    <property type="entry name" value="PHYTOENE DESATURASE"/>
    <property type="match status" value="1"/>
</dbReference>
<dbReference type="SUPFAM" id="SSF51905">
    <property type="entry name" value="FAD/NAD(P)-binding domain"/>
    <property type="match status" value="1"/>
</dbReference>
<evidence type="ECO:0000259" key="6">
    <source>
        <dbReference type="Pfam" id="PF01593"/>
    </source>
</evidence>